<dbReference type="AlphaFoldDB" id="A0A9D9DFY0"/>
<reference evidence="1" key="1">
    <citation type="submission" date="2020-10" db="EMBL/GenBank/DDBJ databases">
        <authorList>
            <person name="Gilroy R."/>
        </authorList>
    </citation>
    <scope>NUCLEOTIDE SEQUENCE</scope>
    <source>
        <strain evidence="1">17113</strain>
    </source>
</reference>
<proteinExistence type="predicted"/>
<dbReference type="Proteomes" id="UP000823634">
    <property type="component" value="Unassembled WGS sequence"/>
</dbReference>
<dbReference type="EMBL" id="JADINA010000032">
    <property type="protein sequence ID" value="MBO8426641.1"/>
    <property type="molecule type" value="Genomic_DNA"/>
</dbReference>
<evidence type="ECO:0000313" key="1">
    <source>
        <dbReference type="EMBL" id="MBO8426641.1"/>
    </source>
</evidence>
<gene>
    <name evidence="1" type="ORF">IAC61_04910</name>
</gene>
<comment type="caution">
    <text evidence="1">The sequence shown here is derived from an EMBL/GenBank/DDBJ whole genome shotgun (WGS) entry which is preliminary data.</text>
</comment>
<evidence type="ECO:0000313" key="2">
    <source>
        <dbReference type="Proteomes" id="UP000823634"/>
    </source>
</evidence>
<accession>A0A9D9DFY0</accession>
<protein>
    <submittedName>
        <fullName evidence="1">Uncharacterized protein</fullName>
    </submittedName>
</protein>
<reference evidence="1" key="2">
    <citation type="journal article" date="2021" name="PeerJ">
        <title>Extensive microbial diversity within the chicken gut microbiome revealed by metagenomics and culture.</title>
        <authorList>
            <person name="Gilroy R."/>
            <person name="Ravi A."/>
            <person name="Getino M."/>
            <person name="Pursley I."/>
            <person name="Horton D.L."/>
            <person name="Alikhan N.F."/>
            <person name="Baker D."/>
            <person name="Gharbi K."/>
            <person name="Hall N."/>
            <person name="Watson M."/>
            <person name="Adriaenssens E.M."/>
            <person name="Foster-Nyarko E."/>
            <person name="Jarju S."/>
            <person name="Secka A."/>
            <person name="Antonio M."/>
            <person name="Oren A."/>
            <person name="Chaudhuri R.R."/>
            <person name="La Ragione R."/>
            <person name="Hildebrand F."/>
            <person name="Pallen M.J."/>
        </authorList>
    </citation>
    <scope>NUCLEOTIDE SEQUENCE</scope>
    <source>
        <strain evidence="1">17113</strain>
    </source>
</reference>
<name>A0A9D9DFY0_9FIRM</name>
<organism evidence="1 2">
    <name type="scientific">Candidatus Alloenteromonas pullistercoris</name>
    <dbReference type="NCBI Taxonomy" id="2840785"/>
    <lineage>
        <taxon>Bacteria</taxon>
        <taxon>Bacillati</taxon>
        <taxon>Bacillota</taxon>
        <taxon>Bacillota incertae sedis</taxon>
        <taxon>Candidatus Alloenteromonas</taxon>
    </lineage>
</organism>
<sequence length="121" mass="13748">MRKVIPFRSAAKLGKKADVFIPCQKLNWLSSAGERLTDDIIREGEVYEATLSFRPRGCFLEEESLHNHEKAYKTVKATKLGEKTIIHLVGAQTGERLSYVVPSSDLIYSSLMVYMRKKAKK</sequence>